<sequence>MSMPSSADLIGQIDRLAVPPGQLALWALGQAGFVIKGGDMIVYIDPYLSGEVARDGGHGRRFPAPIDPAAVRPAQAVLATHEHMDH</sequence>
<keyword evidence="2" id="KW-1185">Reference proteome</keyword>
<name>A0A0P9EYX3_9CHLR</name>
<dbReference type="Gene3D" id="3.60.15.10">
    <property type="entry name" value="Ribonuclease Z/Hydroxyacylglutathione hydrolase-like"/>
    <property type="match status" value="1"/>
</dbReference>
<evidence type="ECO:0000313" key="1">
    <source>
        <dbReference type="EMBL" id="KPV44314.1"/>
    </source>
</evidence>
<dbReference type="Proteomes" id="UP000050509">
    <property type="component" value="Unassembled WGS sequence"/>
</dbReference>
<dbReference type="SUPFAM" id="SSF56281">
    <property type="entry name" value="Metallo-hydrolase/oxidoreductase"/>
    <property type="match status" value="1"/>
</dbReference>
<comment type="caution">
    <text evidence="1">The sequence shown here is derived from an EMBL/GenBank/DDBJ whole genome shotgun (WGS) entry which is preliminary data.</text>
</comment>
<feature type="non-terminal residue" evidence="1">
    <location>
        <position position="86"/>
    </location>
</feature>
<proteinExistence type="predicted"/>
<gene>
    <name evidence="1" type="ORF">SE17_44240</name>
</gene>
<dbReference type="InterPro" id="IPR036866">
    <property type="entry name" value="RibonucZ/Hydroxyglut_hydro"/>
</dbReference>
<dbReference type="AlphaFoldDB" id="A0A0P9EYX3"/>
<protein>
    <submittedName>
        <fullName evidence="1">Zn-dependent hydrolase</fullName>
    </submittedName>
</protein>
<dbReference type="EMBL" id="LJCR01003751">
    <property type="protein sequence ID" value="KPV44314.1"/>
    <property type="molecule type" value="Genomic_DNA"/>
</dbReference>
<reference evidence="1 2" key="1">
    <citation type="submission" date="2015-09" db="EMBL/GenBank/DDBJ databases">
        <title>Draft genome sequence of Kouleothrix aurantiaca JCM 19913.</title>
        <authorList>
            <person name="Hemp J."/>
        </authorList>
    </citation>
    <scope>NUCLEOTIDE SEQUENCE [LARGE SCALE GENOMIC DNA]</scope>
    <source>
        <strain evidence="1 2">COM-B</strain>
    </source>
</reference>
<keyword evidence="1" id="KW-0378">Hydrolase</keyword>
<organism evidence="1 2">
    <name type="scientific">Kouleothrix aurantiaca</name>
    <dbReference type="NCBI Taxonomy" id="186479"/>
    <lineage>
        <taxon>Bacteria</taxon>
        <taxon>Bacillati</taxon>
        <taxon>Chloroflexota</taxon>
        <taxon>Chloroflexia</taxon>
        <taxon>Chloroflexales</taxon>
        <taxon>Roseiflexineae</taxon>
        <taxon>Roseiflexaceae</taxon>
        <taxon>Kouleothrix</taxon>
    </lineage>
</organism>
<accession>A0A0P9EYX3</accession>
<evidence type="ECO:0000313" key="2">
    <source>
        <dbReference type="Proteomes" id="UP000050509"/>
    </source>
</evidence>
<dbReference type="GO" id="GO:0016787">
    <property type="term" value="F:hydrolase activity"/>
    <property type="evidence" value="ECO:0007669"/>
    <property type="project" value="UniProtKB-KW"/>
</dbReference>